<proteinExistence type="predicted"/>
<gene>
    <name evidence="1" type="ORF">AVEN_188381_1</name>
</gene>
<organism evidence="1 2">
    <name type="scientific">Araneus ventricosus</name>
    <name type="common">Orbweaver spider</name>
    <name type="synonym">Epeira ventricosa</name>
    <dbReference type="NCBI Taxonomy" id="182803"/>
    <lineage>
        <taxon>Eukaryota</taxon>
        <taxon>Metazoa</taxon>
        <taxon>Ecdysozoa</taxon>
        <taxon>Arthropoda</taxon>
        <taxon>Chelicerata</taxon>
        <taxon>Arachnida</taxon>
        <taxon>Araneae</taxon>
        <taxon>Araneomorphae</taxon>
        <taxon>Entelegynae</taxon>
        <taxon>Araneoidea</taxon>
        <taxon>Araneidae</taxon>
        <taxon>Araneus</taxon>
    </lineage>
</organism>
<protein>
    <submittedName>
        <fullName evidence="1">Uncharacterized protein</fullName>
    </submittedName>
</protein>
<dbReference type="Proteomes" id="UP000499080">
    <property type="component" value="Unassembled WGS sequence"/>
</dbReference>
<evidence type="ECO:0000313" key="1">
    <source>
        <dbReference type="EMBL" id="GBM25781.1"/>
    </source>
</evidence>
<accession>A0A4Y2EA34</accession>
<reference evidence="1 2" key="1">
    <citation type="journal article" date="2019" name="Sci. Rep.">
        <title>Orb-weaving spider Araneus ventricosus genome elucidates the spidroin gene catalogue.</title>
        <authorList>
            <person name="Kono N."/>
            <person name="Nakamura H."/>
            <person name="Ohtoshi R."/>
            <person name="Moran D.A.P."/>
            <person name="Shinohara A."/>
            <person name="Yoshida Y."/>
            <person name="Fujiwara M."/>
            <person name="Mori M."/>
            <person name="Tomita M."/>
            <person name="Arakawa K."/>
        </authorList>
    </citation>
    <scope>NUCLEOTIDE SEQUENCE [LARGE SCALE GENOMIC DNA]</scope>
</reference>
<dbReference type="EMBL" id="BGPR01000546">
    <property type="protein sequence ID" value="GBM25781.1"/>
    <property type="molecule type" value="Genomic_DNA"/>
</dbReference>
<keyword evidence="2" id="KW-1185">Reference proteome</keyword>
<dbReference type="AlphaFoldDB" id="A0A4Y2EA34"/>
<name>A0A4Y2EA34_ARAVE</name>
<comment type="caution">
    <text evidence="1">The sequence shown here is derived from an EMBL/GenBank/DDBJ whole genome shotgun (WGS) entry which is preliminary data.</text>
</comment>
<evidence type="ECO:0000313" key="2">
    <source>
        <dbReference type="Proteomes" id="UP000499080"/>
    </source>
</evidence>
<sequence>MVARPHLRYRRINRWIEPHSGPACPNRFKAENRLLEELKVLQTVTRTVPEIKTGLGGKYWLDLHQLGKKDGYKCSTQLVCGELTYI</sequence>